<dbReference type="Proteomes" id="UP000075502">
    <property type="component" value="Unassembled WGS sequence"/>
</dbReference>
<feature type="signal peptide" evidence="1">
    <location>
        <begin position="1"/>
        <end position="22"/>
    </location>
</feature>
<organism evidence="2 3">
    <name type="scientific">Sorangium cellulosum</name>
    <name type="common">Polyangium cellulosum</name>
    <dbReference type="NCBI Taxonomy" id="56"/>
    <lineage>
        <taxon>Bacteria</taxon>
        <taxon>Pseudomonadati</taxon>
        <taxon>Myxococcota</taxon>
        <taxon>Polyangia</taxon>
        <taxon>Polyangiales</taxon>
        <taxon>Polyangiaceae</taxon>
        <taxon>Sorangium</taxon>
    </lineage>
</organism>
<dbReference type="PROSITE" id="PS51257">
    <property type="entry name" value="PROKAR_LIPOPROTEIN"/>
    <property type="match status" value="1"/>
</dbReference>
<feature type="chain" id="PRO_5007569542" description="Secreted protein" evidence="1">
    <location>
        <begin position="23"/>
        <end position="353"/>
    </location>
</feature>
<reference evidence="2 3" key="1">
    <citation type="submission" date="2014-02" db="EMBL/GenBank/DDBJ databases">
        <title>The small core and large imbalanced accessory genome model reveals a collaborative survival strategy of Sorangium cellulosum strains in nature.</title>
        <authorList>
            <person name="Han K."/>
            <person name="Peng R."/>
            <person name="Blom J."/>
            <person name="Li Y.-Z."/>
        </authorList>
    </citation>
    <scope>NUCLEOTIDE SEQUENCE [LARGE SCALE GENOMIC DNA]</scope>
    <source>
        <strain evidence="2 3">So0007-03</strain>
    </source>
</reference>
<protein>
    <recommendedName>
        <fullName evidence="4">Secreted protein</fullName>
    </recommendedName>
</protein>
<comment type="caution">
    <text evidence="2">The sequence shown here is derived from an EMBL/GenBank/DDBJ whole genome shotgun (WGS) entry which is preliminary data.</text>
</comment>
<name>A0A150TFK8_SORCE</name>
<gene>
    <name evidence="2" type="ORF">BE21_51365</name>
</gene>
<dbReference type="AlphaFoldDB" id="A0A150TFK8"/>
<evidence type="ECO:0000313" key="3">
    <source>
        <dbReference type="Proteomes" id="UP000075502"/>
    </source>
</evidence>
<evidence type="ECO:0000313" key="2">
    <source>
        <dbReference type="EMBL" id="KYG03500.1"/>
    </source>
</evidence>
<dbReference type="EMBL" id="JEME01002687">
    <property type="protein sequence ID" value="KYG03500.1"/>
    <property type="molecule type" value="Genomic_DNA"/>
</dbReference>
<keyword evidence="1" id="KW-0732">Signal</keyword>
<sequence length="353" mass="36268">MTRATHYLFASFFVSGSSLFFACGGPYRGATCEVTDDCHSEHQNVPGTICVDGQCECWEPGKVVCCARGEREPGCILECRSCDACGEDKPAECEGVPEPPGGCESDAECPGPPDARCGAGRCVDGACVVEIEVGPLASQMRGDCKQDECTKDGRVVSVAAYDVYNDGNECTNDLCDFDTPVNAQLTGVLCPVSGAGRCHEAQCVECIDSDPTMPCPSGLVCDGTLCVRDHCVNNRHDPGSGETDYNCGGPCKPCPMGFDCATGDDCLEGVCDSGICRAPTCTDGVKNGTETGADCGAPCPRCAPEGGCKTGADCTSDVCWAGACAAPTCTDGVKNGGERGVDCGGECDATCAP</sequence>
<proteinExistence type="predicted"/>
<evidence type="ECO:0008006" key="4">
    <source>
        <dbReference type="Google" id="ProtNLM"/>
    </source>
</evidence>
<accession>A0A150TFK8</accession>
<evidence type="ECO:0000256" key="1">
    <source>
        <dbReference type="SAM" id="SignalP"/>
    </source>
</evidence>